<comment type="catalytic activity">
    <reaction evidence="9 10">
        <text>L-cysteinyl-[protein] + hexadecanoyl-CoA = S-hexadecanoyl-L-cysteinyl-[protein] + CoA</text>
        <dbReference type="Rhea" id="RHEA:36683"/>
        <dbReference type="Rhea" id="RHEA-COMP:10131"/>
        <dbReference type="Rhea" id="RHEA-COMP:11032"/>
        <dbReference type="ChEBI" id="CHEBI:29950"/>
        <dbReference type="ChEBI" id="CHEBI:57287"/>
        <dbReference type="ChEBI" id="CHEBI:57379"/>
        <dbReference type="ChEBI" id="CHEBI:74151"/>
        <dbReference type="EC" id="2.3.1.225"/>
    </reaction>
</comment>
<keyword evidence="5 10" id="KW-0472">Membrane</keyword>
<dbReference type="OrthoDB" id="9909019at2759"/>
<evidence type="ECO:0000256" key="6">
    <source>
        <dbReference type="ARBA" id="ARBA00023139"/>
    </source>
</evidence>
<reference evidence="12 13" key="1">
    <citation type="journal article" date="2018" name="G3 (Bethesda)">
        <title>Phylogenetic and Phylogenomic Definition of Rhizopus Species.</title>
        <authorList>
            <person name="Gryganskyi A.P."/>
            <person name="Golan J."/>
            <person name="Dolatabadi S."/>
            <person name="Mondo S."/>
            <person name="Robb S."/>
            <person name="Idnurm A."/>
            <person name="Muszewska A."/>
            <person name="Steczkiewicz K."/>
            <person name="Masonjones S."/>
            <person name="Liao H.L."/>
            <person name="Gajdeczka M.T."/>
            <person name="Anike F."/>
            <person name="Vuek A."/>
            <person name="Anishchenko I.M."/>
            <person name="Voigt K."/>
            <person name="de Hoog G.S."/>
            <person name="Smith M.E."/>
            <person name="Heitman J."/>
            <person name="Vilgalys R."/>
            <person name="Stajich J.E."/>
        </authorList>
    </citation>
    <scope>NUCLEOTIDE SEQUENCE [LARGE SCALE GENOMIC DNA]</scope>
    <source>
        <strain evidence="12 13">LSU 92-RS-03</strain>
    </source>
</reference>
<feature type="transmembrane region" description="Helical" evidence="10">
    <location>
        <begin position="148"/>
        <end position="167"/>
    </location>
</feature>
<dbReference type="InterPro" id="IPR001594">
    <property type="entry name" value="Palmitoyltrfase_DHHC"/>
</dbReference>
<comment type="similarity">
    <text evidence="10">Belongs to the DHHC palmitoyltransferase family.</text>
</comment>
<sequence>YYYVQFQTKEGIDYKTVFALYLYAMSLISYSIIMIKTPSPVPSWSKSHSMSLCNEKGGPLYCNRCNIIKPERTHHCSECDQCAPKMDQINGCVDQGNYKQFFLFVFYVAAYALWVEFNTLPILLNMVKDRIPGGRFTWSFCFKVYKTYLSSIYYFWRNIVMMVWYRTWIPLLSGVEGLGLDDISPHWYSVCALGCVFGLTVSGFALAHFCFIIKNKTSIEFAANRPIFVRVDFDQTGENYRVVCIKEKKDFKNMYDVGMYQNWCSVMGSKPLLWLVPFNSASLTNESSFAYNPAFTAHVLKLAN</sequence>
<keyword evidence="2 10" id="KW-0808">Transferase</keyword>
<organism evidence="12 13">
    <name type="scientific">Rhizopus stolonifer</name>
    <name type="common">Rhizopus nigricans</name>
    <dbReference type="NCBI Taxonomy" id="4846"/>
    <lineage>
        <taxon>Eukaryota</taxon>
        <taxon>Fungi</taxon>
        <taxon>Fungi incertae sedis</taxon>
        <taxon>Mucoromycota</taxon>
        <taxon>Mucoromycotina</taxon>
        <taxon>Mucoromycetes</taxon>
        <taxon>Mucorales</taxon>
        <taxon>Mucorineae</taxon>
        <taxon>Rhizopodaceae</taxon>
        <taxon>Rhizopus</taxon>
    </lineage>
</organism>
<keyword evidence="3 10" id="KW-0812">Transmembrane</keyword>
<dbReference type="PANTHER" id="PTHR12246">
    <property type="entry name" value="PALMITOYLTRANSFERASE ZDHHC16"/>
    <property type="match status" value="1"/>
</dbReference>
<comment type="caution">
    <text evidence="12">The sequence shown here is derived from an EMBL/GenBank/DDBJ whole genome shotgun (WGS) entry which is preliminary data.</text>
</comment>
<dbReference type="Pfam" id="PF01529">
    <property type="entry name" value="DHHC"/>
    <property type="match status" value="1"/>
</dbReference>
<feature type="domain" description="Palmitoyltransferase DHHC" evidence="11">
    <location>
        <begin position="58"/>
        <end position="223"/>
    </location>
</feature>
<dbReference type="PROSITE" id="PS50216">
    <property type="entry name" value="DHHC"/>
    <property type="match status" value="1"/>
</dbReference>
<dbReference type="GO" id="GO:0019706">
    <property type="term" value="F:protein-cysteine S-palmitoyltransferase activity"/>
    <property type="evidence" value="ECO:0007669"/>
    <property type="project" value="UniProtKB-EC"/>
</dbReference>
<evidence type="ECO:0000256" key="9">
    <source>
        <dbReference type="ARBA" id="ARBA00048048"/>
    </source>
</evidence>
<keyword evidence="7" id="KW-0449">Lipoprotein</keyword>
<accession>A0A367IRY0</accession>
<evidence type="ECO:0000256" key="5">
    <source>
        <dbReference type="ARBA" id="ARBA00023136"/>
    </source>
</evidence>
<evidence type="ECO:0000256" key="8">
    <source>
        <dbReference type="ARBA" id="ARBA00023315"/>
    </source>
</evidence>
<keyword evidence="4 10" id="KW-1133">Transmembrane helix</keyword>
<evidence type="ECO:0000256" key="2">
    <source>
        <dbReference type="ARBA" id="ARBA00022679"/>
    </source>
</evidence>
<dbReference type="STRING" id="4846.A0A367IRY0"/>
<evidence type="ECO:0000256" key="10">
    <source>
        <dbReference type="RuleBase" id="RU079119"/>
    </source>
</evidence>
<dbReference type="EMBL" id="PJQM01006004">
    <property type="protein sequence ID" value="RCH80438.1"/>
    <property type="molecule type" value="Genomic_DNA"/>
</dbReference>
<evidence type="ECO:0000256" key="4">
    <source>
        <dbReference type="ARBA" id="ARBA00022989"/>
    </source>
</evidence>
<proteinExistence type="inferred from homology"/>
<dbReference type="EC" id="2.3.1.225" evidence="10"/>
<protein>
    <recommendedName>
        <fullName evidence="10">Palmitoyltransferase</fullName>
        <ecNumber evidence="10">2.3.1.225</ecNumber>
    </recommendedName>
</protein>
<dbReference type="GO" id="GO:0016020">
    <property type="term" value="C:membrane"/>
    <property type="evidence" value="ECO:0007669"/>
    <property type="project" value="UniProtKB-SubCell"/>
</dbReference>
<keyword evidence="8 10" id="KW-0012">Acyltransferase</keyword>
<dbReference type="AlphaFoldDB" id="A0A367IRY0"/>
<dbReference type="InterPro" id="IPR039859">
    <property type="entry name" value="PFA4/ZDH16/20/ERF2-like"/>
</dbReference>
<evidence type="ECO:0000313" key="12">
    <source>
        <dbReference type="EMBL" id="RCH80438.1"/>
    </source>
</evidence>
<gene>
    <name evidence="12" type="ORF">CU098_002309</name>
</gene>
<feature type="non-terminal residue" evidence="12">
    <location>
        <position position="1"/>
    </location>
</feature>
<feature type="transmembrane region" description="Helical" evidence="10">
    <location>
        <begin position="187"/>
        <end position="213"/>
    </location>
</feature>
<evidence type="ECO:0000259" key="11">
    <source>
        <dbReference type="Pfam" id="PF01529"/>
    </source>
</evidence>
<evidence type="ECO:0000256" key="7">
    <source>
        <dbReference type="ARBA" id="ARBA00023288"/>
    </source>
</evidence>
<name>A0A367IRY0_RHIST</name>
<evidence type="ECO:0000313" key="13">
    <source>
        <dbReference type="Proteomes" id="UP000253551"/>
    </source>
</evidence>
<comment type="domain">
    <text evidence="10">The DHHC domain is required for palmitoyltransferase activity.</text>
</comment>
<evidence type="ECO:0000256" key="1">
    <source>
        <dbReference type="ARBA" id="ARBA00004141"/>
    </source>
</evidence>
<keyword evidence="13" id="KW-1185">Reference proteome</keyword>
<evidence type="ECO:0000256" key="3">
    <source>
        <dbReference type="ARBA" id="ARBA00022692"/>
    </source>
</evidence>
<dbReference type="Proteomes" id="UP000253551">
    <property type="component" value="Unassembled WGS sequence"/>
</dbReference>
<feature type="transmembrane region" description="Helical" evidence="10">
    <location>
        <begin position="104"/>
        <end position="127"/>
    </location>
</feature>
<feature type="transmembrane region" description="Helical" evidence="10">
    <location>
        <begin position="12"/>
        <end position="35"/>
    </location>
</feature>
<keyword evidence="6" id="KW-0564">Palmitate</keyword>
<comment type="subcellular location">
    <subcellularLocation>
        <location evidence="1">Membrane</location>
        <topology evidence="1">Multi-pass membrane protein</topology>
    </subcellularLocation>
</comment>